<dbReference type="NCBIfam" id="TIGR03824">
    <property type="entry name" value="FlgM_jcvi"/>
    <property type="match status" value="1"/>
</dbReference>
<evidence type="ECO:0000256" key="3">
    <source>
        <dbReference type="ARBA" id="ARBA00022491"/>
    </source>
</evidence>
<evidence type="ECO:0000256" key="9">
    <source>
        <dbReference type="SAM" id="MobiDB-lite"/>
    </source>
</evidence>
<dbReference type="InterPro" id="IPR007412">
    <property type="entry name" value="FlgM"/>
</dbReference>
<dbReference type="SUPFAM" id="SSF101498">
    <property type="entry name" value="Anti-sigma factor FlgM"/>
    <property type="match status" value="1"/>
</dbReference>
<comment type="function">
    <text evidence="7">Responsible for the coupling of flagellin expression to flagellar assembly by preventing expression of the flagellin genes when a component of the middle class of proteins is defective. It negatively regulates flagellar genes by inhibiting the activity of FliA by directly binding to FliA.</text>
</comment>
<accession>A0ABZ0CY64</accession>
<evidence type="ECO:0000256" key="2">
    <source>
        <dbReference type="ARBA" id="ARBA00017823"/>
    </source>
</evidence>
<reference evidence="11 12" key="1">
    <citation type="submission" date="2023-10" db="EMBL/GenBank/DDBJ databases">
        <title>Bacteria for the degradation of biodegradable plastic PBAT(Polybutylene adipate terephthalate).</title>
        <authorList>
            <person name="Weon H.-Y."/>
            <person name="Yeon J."/>
        </authorList>
    </citation>
    <scope>NUCLEOTIDE SEQUENCE [LARGE SCALE GENOMIC DNA]</scope>
    <source>
        <strain evidence="11 12">SBD 7-3</strain>
    </source>
</reference>
<evidence type="ECO:0000256" key="4">
    <source>
        <dbReference type="ARBA" id="ARBA00022795"/>
    </source>
</evidence>
<dbReference type="InterPro" id="IPR031316">
    <property type="entry name" value="FlgM_C"/>
</dbReference>
<organism evidence="11 12">
    <name type="scientific">Piscinibacter gummiphilus</name>
    <dbReference type="NCBI Taxonomy" id="946333"/>
    <lineage>
        <taxon>Bacteria</taxon>
        <taxon>Pseudomonadati</taxon>
        <taxon>Pseudomonadota</taxon>
        <taxon>Betaproteobacteria</taxon>
        <taxon>Burkholderiales</taxon>
        <taxon>Sphaerotilaceae</taxon>
        <taxon>Piscinibacter</taxon>
    </lineage>
</organism>
<keyword evidence="5" id="KW-0805">Transcription regulation</keyword>
<keyword evidence="4" id="KW-1005">Bacterial flagellum biogenesis</keyword>
<keyword evidence="6" id="KW-0804">Transcription</keyword>
<gene>
    <name evidence="11" type="primary">flgM</name>
    <name evidence="11" type="ORF">RXV79_07405</name>
</gene>
<evidence type="ECO:0000313" key="11">
    <source>
        <dbReference type="EMBL" id="WOB09886.1"/>
    </source>
</evidence>
<keyword evidence="11" id="KW-0966">Cell projection</keyword>
<name>A0ABZ0CY64_9BURK</name>
<dbReference type="Proteomes" id="UP001303946">
    <property type="component" value="Chromosome"/>
</dbReference>
<dbReference type="RefSeq" id="WP_316702759.1">
    <property type="nucleotide sequence ID" value="NZ_CP136336.1"/>
</dbReference>
<evidence type="ECO:0000256" key="8">
    <source>
        <dbReference type="ARBA" id="ARBA00030117"/>
    </source>
</evidence>
<dbReference type="Pfam" id="PF04316">
    <property type="entry name" value="FlgM"/>
    <property type="match status" value="1"/>
</dbReference>
<dbReference type="EMBL" id="CP136336">
    <property type="protein sequence ID" value="WOB09886.1"/>
    <property type="molecule type" value="Genomic_DNA"/>
</dbReference>
<sequence length="103" mass="10509">MKIGNPADKPGSTAPVAPVRNQPAETKAQEAGAHNAAADPSAKVELSNAASSLLQGGATADFDADKVARIAQAISDGKFEINAEKIADRLIANAHEVLGKAQH</sequence>
<feature type="region of interest" description="Disordered" evidence="9">
    <location>
        <begin position="1"/>
        <end position="43"/>
    </location>
</feature>
<keyword evidence="3" id="KW-0678">Repressor</keyword>
<proteinExistence type="inferred from homology"/>
<evidence type="ECO:0000256" key="6">
    <source>
        <dbReference type="ARBA" id="ARBA00023163"/>
    </source>
</evidence>
<evidence type="ECO:0000256" key="7">
    <source>
        <dbReference type="ARBA" id="ARBA00024739"/>
    </source>
</evidence>
<evidence type="ECO:0000259" key="10">
    <source>
        <dbReference type="Pfam" id="PF04316"/>
    </source>
</evidence>
<keyword evidence="11" id="KW-0969">Cilium</keyword>
<evidence type="ECO:0000313" key="12">
    <source>
        <dbReference type="Proteomes" id="UP001303946"/>
    </source>
</evidence>
<feature type="domain" description="Anti-sigma-28 factor FlgM C-terminal" evidence="10">
    <location>
        <begin position="43"/>
        <end position="91"/>
    </location>
</feature>
<comment type="similarity">
    <text evidence="1">Belongs to the FlgM family.</text>
</comment>
<dbReference type="InterPro" id="IPR035890">
    <property type="entry name" value="Anti-sigma-28_factor_FlgM_sf"/>
</dbReference>
<evidence type="ECO:0000256" key="1">
    <source>
        <dbReference type="ARBA" id="ARBA00005322"/>
    </source>
</evidence>
<protein>
    <recommendedName>
        <fullName evidence="2">Negative regulator of flagellin synthesis</fullName>
    </recommendedName>
    <alternativeName>
        <fullName evidence="8">Anti-sigma-28 factor</fullName>
    </alternativeName>
</protein>
<keyword evidence="12" id="KW-1185">Reference proteome</keyword>
<evidence type="ECO:0000256" key="5">
    <source>
        <dbReference type="ARBA" id="ARBA00023015"/>
    </source>
</evidence>
<keyword evidence="11" id="KW-0282">Flagellum</keyword>